<evidence type="ECO:0000313" key="3">
    <source>
        <dbReference type="Proteomes" id="UP001295684"/>
    </source>
</evidence>
<evidence type="ECO:0000313" key="2">
    <source>
        <dbReference type="EMBL" id="CAI2359532.1"/>
    </source>
</evidence>
<feature type="compositionally biased region" description="Polar residues" evidence="1">
    <location>
        <begin position="311"/>
        <end position="324"/>
    </location>
</feature>
<comment type="caution">
    <text evidence="2">The sequence shown here is derived from an EMBL/GenBank/DDBJ whole genome shotgun (WGS) entry which is preliminary data.</text>
</comment>
<dbReference type="Proteomes" id="UP001295684">
    <property type="component" value="Unassembled WGS sequence"/>
</dbReference>
<reference evidence="2" key="1">
    <citation type="submission" date="2023-07" db="EMBL/GenBank/DDBJ databases">
        <authorList>
            <consortium name="AG Swart"/>
            <person name="Singh M."/>
            <person name="Singh A."/>
            <person name="Seah K."/>
            <person name="Emmerich C."/>
        </authorList>
    </citation>
    <scope>NUCLEOTIDE SEQUENCE</scope>
    <source>
        <strain evidence="2">DP1</strain>
    </source>
</reference>
<gene>
    <name evidence="2" type="ORF">ECRASSUSDP1_LOCUS823</name>
</gene>
<name>A0AAD1TZU4_EUPCR</name>
<protein>
    <submittedName>
        <fullName evidence="2">Uncharacterized protein</fullName>
    </submittedName>
</protein>
<feature type="region of interest" description="Disordered" evidence="1">
    <location>
        <begin position="299"/>
        <end position="341"/>
    </location>
</feature>
<accession>A0AAD1TZU4</accession>
<feature type="compositionally biased region" description="Basic and acidic residues" evidence="1">
    <location>
        <begin position="299"/>
        <end position="310"/>
    </location>
</feature>
<dbReference type="EMBL" id="CAMPGE010000776">
    <property type="protein sequence ID" value="CAI2359532.1"/>
    <property type="molecule type" value="Genomic_DNA"/>
</dbReference>
<sequence>MSKAIDKSFKKDKSIRFETRELKGSPRLHYSVGRSNQNYDSFNLSKVKKPKSQHGGKKRMSTLYKAMSRKEVESPTHKNKNKLISKIYHQIKEARFNRNDLQSFANNQIKTHSGYKRPQTSKKIAEKMRYYYSPYSNKLNCGSYMVFDDKSDEKGLKPAGFKALNDSLQGNAVEKWKLVSQFIDTLTPEYYQAGNISCEEHSLSSNKKKHKAKKRNENRRFTKINSLRKNHYKSSSKALLDKPNVSVTAIKKNNSHFFERINSEDLNFRTINRNNNFFNLEDESSMNLIKEETPYVHKSDKTLKLPERPRNSTPAIKTDSTLSRCNRKSSEAFENPPRTHV</sequence>
<dbReference type="AlphaFoldDB" id="A0AAD1TZU4"/>
<proteinExistence type="predicted"/>
<evidence type="ECO:0000256" key="1">
    <source>
        <dbReference type="SAM" id="MobiDB-lite"/>
    </source>
</evidence>
<organism evidence="2 3">
    <name type="scientific">Euplotes crassus</name>
    <dbReference type="NCBI Taxonomy" id="5936"/>
    <lineage>
        <taxon>Eukaryota</taxon>
        <taxon>Sar</taxon>
        <taxon>Alveolata</taxon>
        <taxon>Ciliophora</taxon>
        <taxon>Intramacronucleata</taxon>
        <taxon>Spirotrichea</taxon>
        <taxon>Hypotrichia</taxon>
        <taxon>Euplotida</taxon>
        <taxon>Euplotidae</taxon>
        <taxon>Moneuplotes</taxon>
    </lineage>
</organism>
<keyword evidence="3" id="KW-1185">Reference proteome</keyword>